<dbReference type="Pfam" id="PF15902">
    <property type="entry name" value="Sortilin-Vps10"/>
    <property type="match status" value="1"/>
</dbReference>
<feature type="chain" id="PRO_5027710221" description="Sortilin N-terminal domain-containing protein" evidence="2">
    <location>
        <begin position="23"/>
        <end position="409"/>
    </location>
</feature>
<feature type="domain" description="Sortilin N-terminal" evidence="3">
    <location>
        <begin position="58"/>
        <end position="164"/>
    </location>
</feature>
<keyword evidence="2" id="KW-0732">Signal</keyword>
<dbReference type="InterPro" id="IPR015943">
    <property type="entry name" value="WD40/YVTN_repeat-like_dom_sf"/>
</dbReference>
<keyword evidence="1" id="KW-0677">Repeat</keyword>
<dbReference type="GO" id="GO:0010411">
    <property type="term" value="P:xyloglucan metabolic process"/>
    <property type="evidence" value="ECO:0007669"/>
    <property type="project" value="TreeGrafter"/>
</dbReference>
<comment type="caution">
    <text evidence="4">The sequence shown here is derived from an EMBL/GenBank/DDBJ whole genome shotgun (WGS) entry which is preliminary data.</text>
</comment>
<sequence>MMRERAVTAACLLLVLALPGQADWTSIGPEGGQIYSGAVTVGAAPELFVGSINTNFPLLRSTDRGASWFLTGGTLANYPQQLAAHPTNPDIMYGVASSQFYRTTNRGATWSAFSLGSNTNGNDIAINPHNPQVIYVPCYRWDGSAWRMVSAKSTNGGVNWTVTQLDTFASTTIYSAAVDPVDTNVVYMGCYAASMTSVYKSTDRGATWTKHDFPTNAYYVYSLLVDPSNRNVFAGTLYGVYRSTDLGQTWTRQSTNNYNYRLVFAPSDSNYMFSASYSYVYRSTDRGLTWHISSSGIQGTNIRTVLVDPTEPGAVYCGSTAGMFKSTNYGTSWQAVNNGIVIGRIPTLAVNPHEPATVWAEFADNDLFKTTDNGATWAPQSTPLSCGNICGIGFDPADPQRIWMLEGSG</sequence>
<dbReference type="SUPFAM" id="SSF110296">
    <property type="entry name" value="Oligoxyloglucan reducing end-specific cellobiohydrolase"/>
    <property type="match status" value="2"/>
</dbReference>
<proteinExistence type="predicted"/>
<evidence type="ECO:0000313" key="4">
    <source>
        <dbReference type="EMBL" id="HGK27992.1"/>
    </source>
</evidence>
<evidence type="ECO:0000259" key="3">
    <source>
        <dbReference type="Pfam" id="PF15902"/>
    </source>
</evidence>
<dbReference type="InterPro" id="IPR052025">
    <property type="entry name" value="Xyloglucanase_GH74"/>
</dbReference>
<dbReference type="AlphaFoldDB" id="A0A7C4CAN2"/>
<organism evidence="4">
    <name type="scientific">candidate division WOR-3 bacterium</name>
    <dbReference type="NCBI Taxonomy" id="2052148"/>
    <lineage>
        <taxon>Bacteria</taxon>
        <taxon>Bacteria division WOR-3</taxon>
    </lineage>
</organism>
<feature type="signal peptide" evidence="2">
    <location>
        <begin position="1"/>
        <end position="22"/>
    </location>
</feature>
<dbReference type="CDD" id="cd15482">
    <property type="entry name" value="Sialidase_non-viral"/>
    <property type="match status" value="2"/>
</dbReference>
<dbReference type="EMBL" id="DSUT01000069">
    <property type="protein sequence ID" value="HGK27992.1"/>
    <property type="molecule type" value="Genomic_DNA"/>
</dbReference>
<accession>A0A7C4CAN2</accession>
<dbReference type="PANTHER" id="PTHR43739:SF5">
    <property type="entry name" value="EXO-ALPHA-SIALIDASE"/>
    <property type="match status" value="1"/>
</dbReference>
<protein>
    <recommendedName>
        <fullName evidence="3">Sortilin N-terminal domain-containing protein</fullName>
    </recommendedName>
</protein>
<dbReference type="PANTHER" id="PTHR43739">
    <property type="entry name" value="XYLOGLUCANASE (EUROFUNG)"/>
    <property type="match status" value="1"/>
</dbReference>
<gene>
    <name evidence="4" type="ORF">ENS41_03465</name>
</gene>
<name>A0A7C4CAN2_UNCW3</name>
<reference evidence="4" key="1">
    <citation type="journal article" date="2020" name="mSystems">
        <title>Genome- and Community-Level Interaction Insights into Carbon Utilization and Element Cycling Functions of Hydrothermarchaeota in Hydrothermal Sediment.</title>
        <authorList>
            <person name="Zhou Z."/>
            <person name="Liu Y."/>
            <person name="Xu W."/>
            <person name="Pan J."/>
            <person name="Luo Z.H."/>
            <person name="Li M."/>
        </authorList>
    </citation>
    <scope>NUCLEOTIDE SEQUENCE [LARGE SCALE GENOMIC DNA]</scope>
    <source>
        <strain evidence="4">SpSt-488</strain>
    </source>
</reference>
<evidence type="ECO:0000256" key="1">
    <source>
        <dbReference type="ARBA" id="ARBA00022737"/>
    </source>
</evidence>
<dbReference type="InterPro" id="IPR031778">
    <property type="entry name" value="Sortilin_N"/>
</dbReference>
<evidence type="ECO:0000256" key="2">
    <source>
        <dbReference type="SAM" id="SignalP"/>
    </source>
</evidence>
<dbReference type="Gene3D" id="2.130.10.10">
    <property type="entry name" value="YVTN repeat-like/Quinoprotein amine dehydrogenase"/>
    <property type="match status" value="3"/>
</dbReference>